<feature type="active site" description="Proton acceptor" evidence="10">
    <location>
        <position position="81"/>
    </location>
</feature>
<evidence type="ECO:0000256" key="3">
    <source>
        <dbReference type="ARBA" id="ARBA00022723"/>
    </source>
</evidence>
<protein>
    <recommendedName>
        <fullName evidence="10">dITP/XTP pyrophosphatase</fullName>
        <ecNumber evidence="10">3.6.1.66</ecNumber>
    </recommendedName>
    <alternativeName>
        <fullName evidence="10">Non-canonical purine NTP pyrophosphatase</fullName>
    </alternativeName>
    <alternativeName>
        <fullName evidence="10">Non-standard purine NTP pyrophosphatase</fullName>
    </alternativeName>
    <alternativeName>
        <fullName evidence="10">Nucleoside-triphosphate diphosphatase</fullName>
    </alternativeName>
    <alternativeName>
        <fullName evidence="10">Nucleoside-triphosphate pyrophosphatase</fullName>
        <shortName evidence="10">NTPase</shortName>
    </alternativeName>
</protein>
<feature type="binding site" evidence="10">
    <location>
        <begin position="20"/>
        <end position="25"/>
    </location>
    <ligand>
        <name>substrate</name>
    </ligand>
</feature>
<evidence type="ECO:0000313" key="13">
    <source>
        <dbReference type="Proteomes" id="UP000623842"/>
    </source>
</evidence>
<feature type="binding site" evidence="10">
    <location>
        <position position="81"/>
    </location>
    <ligand>
        <name>Mg(2+)</name>
        <dbReference type="ChEBI" id="CHEBI:18420"/>
    </ligand>
</feature>
<reference evidence="12" key="2">
    <citation type="submission" date="2020-09" db="EMBL/GenBank/DDBJ databases">
        <authorList>
            <person name="Sun Q."/>
            <person name="Kim S."/>
        </authorList>
    </citation>
    <scope>NUCLEOTIDE SEQUENCE</scope>
    <source>
        <strain evidence="12">KCTC 42731</strain>
    </source>
</reference>
<dbReference type="InterPro" id="IPR029001">
    <property type="entry name" value="ITPase-like_fam"/>
</dbReference>
<organism evidence="12 13">
    <name type="scientific">Thalassotalea marina</name>
    <dbReference type="NCBI Taxonomy" id="1673741"/>
    <lineage>
        <taxon>Bacteria</taxon>
        <taxon>Pseudomonadati</taxon>
        <taxon>Pseudomonadota</taxon>
        <taxon>Gammaproteobacteria</taxon>
        <taxon>Alteromonadales</taxon>
        <taxon>Colwelliaceae</taxon>
        <taxon>Thalassotalea</taxon>
    </lineage>
</organism>
<dbReference type="InterPro" id="IPR002637">
    <property type="entry name" value="RdgB/HAM1"/>
</dbReference>
<dbReference type="SUPFAM" id="SSF52972">
    <property type="entry name" value="ITPase-like"/>
    <property type="match status" value="1"/>
</dbReference>
<dbReference type="GO" id="GO:0009117">
    <property type="term" value="P:nucleotide metabolic process"/>
    <property type="evidence" value="ECO:0007669"/>
    <property type="project" value="UniProtKB-KW"/>
</dbReference>
<evidence type="ECO:0000256" key="11">
    <source>
        <dbReference type="RuleBase" id="RU003781"/>
    </source>
</evidence>
<evidence type="ECO:0000256" key="5">
    <source>
        <dbReference type="ARBA" id="ARBA00022801"/>
    </source>
</evidence>
<comment type="cofactor">
    <cofactor evidence="10">
        <name>Mg(2+)</name>
        <dbReference type="ChEBI" id="CHEBI:18420"/>
    </cofactor>
    <text evidence="10">Binds 1 Mg(2+) ion per subunit.</text>
</comment>
<reference evidence="12" key="1">
    <citation type="journal article" date="2014" name="Int. J. Syst. Evol. Microbiol.">
        <title>Complete genome sequence of Corynebacterium casei LMG S-19264T (=DSM 44701T), isolated from a smear-ripened cheese.</title>
        <authorList>
            <consortium name="US DOE Joint Genome Institute (JGI-PGF)"/>
            <person name="Walter F."/>
            <person name="Albersmeier A."/>
            <person name="Kalinowski J."/>
            <person name="Ruckert C."/>
        </authorList>
    </citation>
    <scope>NUCLEOTIDE SEQUENCE</scope>
    <source>
        <strain evidence="12">KCTC 42731</strain>
    </source>
</reference>
<dbReference type="GO" id="GO:0036220">
    <property type="term" value="F:ITP diphosphatase activity"/>
    <property type="evidence" value="ECO:0007669"/>
    <property type="project" value="UniProtKB-UniRule"/>
</dbReference>
<evidence type="ECO:0000256" key="1">
    <source>
        <dbReference type="ARBA" id="ARBA00008023"/>
    </source>
</evidence>
<comment type="function">
    <text evidence="10">Pyrophosphatase that catalyzes the hydrolysis of nucleoside triphosphates to their monophosphate derivatives, with a high preference for the non-canonical purine nucleotides XTP (xanthosine triphosphate), dITP (deoxyinosine triphosphate) and ITP. Seems to function as a house-cleaning enzyme that removes non-canonical purine nucleotides from the nucleotide pool, thus preventing their incorporation into DNA/RNA and avoiding chromosomal lesions.</text>
</comment>
<evidence type="ECO:0000313" key="12">
    <source>
        <dbReference type="EMBL" id="GHF95275.1"/>
    </source>
</evidence>
<comment type="catalytic activity">
    <reaction evidence="9 10">
        <text>XTP + H2O = XMP + diphosphate + H(+)</text>
        <dbReference type="Rhea" id="RHEA:28610"/>
        <dbReference type="ChEBI" id="CHEBI:15377"/>
        <dbReference type="ChEBI" id="CHEBI:15378"/>
        <dbReference type="ChEBI" id="CHEBI:33019"/>
        <dbReference type="ChEBI" id="CHEBI:57464"/>
        <dbReference type="ChEBI" id="CHEBI:61314"/>
        <dbReference type="EC" id="3.6.1.66"/>
    </reaction>
</comment>
<dbReference type="EMBL" id="BNCK01000005">
    <property type="protein sequence ID" value="GHF95275.1"/>
    <property type="molecule type" value="Genomic_DNA"/>
</dbReference>
<evidence type="ECO:0000256" key="6">
    <source>
        <dbReference type="ARBA" id="ARBA00022842"/>
    </source>
</evidence>
<feature type="binding site" evidence="10">
    <location>
        <position position="82"/>
    </location>
    <ligand>
        <name>substrate</name>
    </ligand>
</feature>
<feature type="binding site" evidence="10">
    <location>
        <begin position="194"/>
        <end position="195"/>
    </location>
    <ligand>
        <name>substrate</name>
    </ligand>
</feature>
<dbReference type="PANTHER" id="PTHR11067">
    <property type="entry name" value="INOSINE TRIPHOSPHATE PYROPHOSPHATASE/HAM1 PROTEIN"/>
    <property type="match status" value="1"/>
</dbReference>
<dbReference type="NCBIfam" id="NF011397">
    <property type="entry name" value="PRK14822.1"/>
    <property type="match status" value="1"/>
</dbReference>
<gene>
    <name evidence="12" type="ORF">GCM10017161_24490</name>
</gene>
<evidence type="ECO:0000256" key="8">
    <source>
        <dbReference type="ARBA" id="ARBA00051875"/>
    </source>
</evidence>
<dbReference type="EC" id="3.6.1.66" evidence="10"/>
<feature type="binding site" evidence="10">
    <location>
        <begin position="166"/>
        <end position="169"/>
    </location>
    <ligand>
        <name>substrate</name>
    </ligand>
</feature>
<dbReference type="GO" id="GO:0046872">
    <property type="term" value="F:metal ion binding"/>
    <property type="evidence" value="ECO:0007669"/>
    <property type="project" value="UniProtKB-KW"/>
</dbReference>
<dbReference type="InterPro" id="IPR020922">
    <property type="entry name" value="dITP/XTP_pyrophosphatase"/>
</dbReference>
<dbReference type="GO" id="GO:0000166">
    <property type="term" value="F:nucleotide binding"/>
    <property type="evidence" value="ECO:0007669"/>
    <property type="project" value="UniProtKB-KW"/>
</dbReference>
<evidence type="ECO:0000256" key="4">
    <source>
        <dbReference type="ARBA" id="ARBA00022741"/>
    </source>
</evidence>
<evidence type="ECO:0000256" key="2">
    <source>
        <dbReference type="ARBA" id="ARBA00011738"/>
    </source>
</evidence>
<sequence length="211" mass="22725">MIAAINSSITVHMKKIVLATGNQGKVKELAALLAEQEFDVVAQSEFNVPDVPETGTTFVENAIIKARHAAKVTGLPAIADDSGLEVDALNGAPGVYSARFAGPDASDADNNKKLLAELAGIDASKRTARFHCVLVYMKHAQDPTPIICHGVWEGTILQAPSGEHGFGYDPLFWQEQLQKTSAQLEKSEKNKLSHRGKALTLLVEKLKQQNA</sequence>
<dbReference type="CDD" id="cd00515">
    <property type="entry name" value="HAM1"/>
    <property type="match status" value="1"/>
</dbReference>
<keyword evidence="4 10" id="KW-0547">Nucleotide-binding</keyword>
<comment type="subunit">
    <text evidence="2 10">Homodimer.</text>
</comment>
<evidence type="ECO:0000256" key="9">
    <source>
        <dbReference type="ARBA" id="ARBA00052017"/>
    </source>
</evidence>
<dbReference type="GO" id="GO:0036222">
    <property type="term" value="F:XTP diphosphatase activity"/>
    <property type="evidence" value="ECO:0007669"/>
    <property type="project" value="UniProtKB-UniRule"/>
</dbReference>
<comment type="caution">
    <text evidence="10">Lacks conserved residue(s) required for the propagation of feature annotation.</text>
</comment>
<evidence type="ECO:0000256" key="10">
    <source>
        <dbReference type="HAMAP-Rule" id="MF_01405"/>
    </source>
</evidence>
<evidence type="ECO:0000256" key="7">
    <source>
        <dbReference type="ARBA" id="ARBA00023080"/>
    </source>
</evidence>
<dbReference type="GO" id="GO:0017111">
    <property type="term" value="F:ribonucleoside triphosphate phosphatase activity"/>
    <property type="evidence" value="ECO:0007669"/>
    <property type="project" value="InterPro"/>
</dbReference>
<name>A0A919BLH3_9GAMM</name>
<keyword evidence="13" id="KW-1185">Reference proteome</keyword>
<dbReference type="Gene3D" id="3.90.950.10">
    <property type="match status" value="1"/>
</dbReference>
<dbReference type="Proteomes" id="UP000623842">
    <property type="component" value="Unassembled WGS sequence"/>
</dbReference>
<feature type="binding site" evidence="10">
    <location>
        <position position="189"/>
    </location>
    <ligand>
        <name>substrate</name>
    </ligand>
</feature>
<keyword evidence="7 10" id="KW-0546">Nucleotide metabolism</keyword>
<dbReference type="NCBIfam" id="TIGR00042">
    <property type="entry name" value="RdgB/HAM1 family non-canonical purine NTP pyrophosphatase"/>
    <property type="match status" value="1"/>
</dbReference>
<keyword evidence="6 10" id="KW-0460">Magnesium</keyword>
<comment type="caution">
    <text evidence="12">The sequence shown here is derived from an EMBL/GenBank/DDBJ whole genome shotgun (WGS) entry which is preliminary data.</text>
</comment>
<dbReference type="PANTHER" id="PTHR11067:SF9">
    <property type="entry name" value="INOSINE TRIPHOSPHATE PYROPHOSPHATASE"/>
    <property type="match status" value="1"/>
</dbReference>
<comment type="catalytic activity">
    <reaction evidence="10">
        <text>ITP + H2O = IMP + diphosphate + H(+)</text>
        <dbReference type="Rhea" id="RHEA:29399"/>
        <dbReference type="ChEBI" id="CHEBI:15377"/>
        <dbReference type="ChEBI" id="CHEBI:15378"/>
        <dbReference type="ChEBI" id="CHEBI:33019"/>
        <dbReference type="ChEBI" id="CHEBI:58053"/>
        <dbReference type="ChEBI" id="CHEBI:61402"/>
        <dbReference type="EC" id="3.6.1.66"/>
    </reaction>
</comment>
<dbReference type="Pfam" id="PF01725">
    <property type="entry name" value="Ham1p_like"/>
    <property type="match status" value="1"/>
</dbReference>
<proteinExistence type="inferred from homology"/>
<dbReference type="GO" id="GO:0035870">
    <property type="term" value="F:dITP diphosphatase activity"/>
    <property type="evidence" value="ECO:0007669"/>
    <property type="project" value="UniProtKB-UniRule"/>
</dbReference>
<keyword evidence="3 10" id="KW-0479">Metal-binding</keyword>
<dbReference type="FunFam" id="3.90.950.10:FF:000001">
    <property type="entry name" value="dITP/XTP pyrophosphatase"/>
    <property type="match status" value="1"/>
</dbReference>
<dbReference type="HAMAP" id="MF_01405">
    <property type="entry name" value="Non_canon_purine_NTPase"/>
    <property type="match status" value="1"/>
</dbReference>
<dbReference type="AlphaFoldDB" id="A0A919BLH3"/>
<accession>A0A919BLH3</accession>
<comment type="catalytic activity">
    <reaction evidence="8 10">
        <text>dITP + H2O = dIMP + diphosphate + H(+)</text>
        <dbReference type="Rhea" id="RHEA:28342"/>
        <dbReference type="ChEBI" id="CHEBI:15377"/>
        <dbReference type="ChEBI" id="CHEBI:15378"/>
        <dbReference type="ChEBI" id="CHEBI:33019"/>
        <dbReference type="ChEBI" id="CHEBI:61194"/>
        <dbReference type="ChEBI" id="CHEBI:61382"/>
        <dbReference type="EC" id="3.6.1.66"/>
    </reaction>
</comment>
<keyword evidence="5 10" id="KW-0378">Hydrolase</keyword>
<dbReference type="GO" id="GO:0005829">
    <property type="term" value="C:cytosol"/>
    <property type="evidence" value="ECO:0007669"/>
    <property type="project" value="TreeGrafter"/>
</dbReference>
<dbReference type="GO" id="GO:0009146">
    <property type="term" value="P:purine nucleoside triphosphate catabolic process"/>
    <property type="evidence" value="ECO:0007669"/>
    <property type="project" value="UniProtKB-UniRule"/>
</dbReference>
<comment type="similarity">
    <text evidence="1 10 11">Belongs to the HAM1 NTPase family.</text>
</comment>